<dbReference type="NCBIfam" id="TIGR03998">
    <property type="entry name" value="thiol_BshC"/>
    <property type="match status" value="1"/>
</dbReference>
<comment type="similarity">
    <text evidence="2">Belongs to the BshC family.</text>
</comment>
<dbReference type="STRING" id="413434.SAMN04488132_10919"/>
<dbReference type="InterPro" id="IPR011199">
    <property type="entry name" value="Bacillithiol_biosynth_BshC"/>
</dbReference>
<keyword evidence="2" id="KW-0175">Coiled coil</keyword>
<dbReference type="Pfam" id="PF10079">
    <property type="entry name" value="Rossmann-like_BshC"/>
    <property type="match status" value="1"/>
</dbReference>
<evidence type="ECO:0000313" key="5">
    <source>
        <dbReference type="EMBL" id="SKA05724.1"/>
    </source>
</evidence>
<evidence type="ECO:0000259" key="3">
    <source>
        <dbReference type="Pfam" id="PF10079"/>
    </source>
</evidence>
<keyword evidence="6" id="KW-1185">Reference proteome</keyword>
<organism evidence="5 6">
    <name type="scientific">Sediminibacterium ginsengisoli</name>
    <dbReference type="NCBI Taxonomy" id="413434"/>
    <lineage>
        <taxon>Bacteria</taxon>
        <taxon>Pseudomonadati</taxon>
        <taxon>Bacteroidota</taxon>
        <taxon>Chitinophagia</taxon>
        <taxon>Chitinophagales</taxon>
        <taxon>Chitinophagaceae</taxon>
        <taxon>Sediminibacterium</taxon>
    </lineage>
</organism>
<dbReference type="Pfam" id="PF24850">
    <property type="entry name" value="CC_BshC"/>
    <property type="match status" value="1"/>
</dbReference>
<name>A0A1T4QPW2_9BACT</name>
<protein>
    <recommendedName>
        <fullName evidence="2">Putative cysteine ligase BshC</fullName>
        <ecNumber evidence="2">6.-.-.-</ecNumber>
    </recommendedName>
</protein>
<proteinExistence type="inferred from homology"/>
<feature type="coiled-coil region" evidence="2">
    <location>
        <begin position="454"/>
        <end position="489"/>
    </location>
</feature>
<dbReference type="EC" id="6.-.-.-" evidence="2"/>
<dbReference type="EMBL" id="FUWH01000009">
    <property type="protein sequence ID" value="SKA05724.1"/>
    <property type="molecule type" value="Genomic_DNA"/>
</dbReference>
<evidence type="ECO:0000313" key="6">
    <source>
        <dbReference type="Proteomes" id="UP000190888"/>
    </source>
</evidence>
<dbReference type="InterPro" id="IPR055399">
    <property type="entry name" value="CC_BshC"/>
</dbReference>
<dbReference type="HAMAP" id="MF_01867">
    <property type="entry name" value="BshC"/>
    <property type="match status" value="1"/>
</dbReference>
<accession>A0A1T4QPW2</accession>
<dbReference type="Proteomes" id="UP000190888">
    <property type="component" value="Unassembled WGS sequence"/>
</dbReference>
<evidence type="ECO:0000256" key="2">
    <source>
        <dbReference type="HAMAP-Rule" id="MF_01867"/>
    </source>
</evidence>
<reference evidence="5 6" key="1">
    <citation type="submission" date="2017-02" db="EMBL/GenBank/DDBJ databases">
        <authorList>
            <person name="Peterson S.W."/>
        </authorList>
    </citation>
    <scope>NUCLEOTIDE SEQUENCE [LARGE SCALE GENOMIC DNA]</scope>
    <source>
        <strain evidence="5 6">DSM 22335</strain>
    </source>
</reference>
<dbReference type="GO" id="GO:0016874">
    <property type="term" value="F:ligase activity"/>
    <property type="evidence" value="ECO:0007669"/>
    <property type="project" value="UniProtKB-UniRule"/>
</dbReference>
<keyword evidence="1 2" id="KW-0436">Ligase</keyword>
<evidence type="ECO:0000259" key="4">
    <source>
        <dbReference type="Pfam" id="PF24850"/>
    </source>
</evidence>
<gene>
    <name evidence="2" type="primary">bshC</name>
    <name evidence="5" type="ORF">SAMN04488132_10919</name>
</gene>
<sequence length="539" mass="60967">MMKSTSLHVPYGSTGYFSRTVSDYLHREPALSPFYRHQPDLEGIKAAIAARKNFATPRTLLKEVLLSQYEGLPVSGELAKNIGLLENENTFTITTAHQPNIFTGPLYFIYKILHAVKLAAELNEQISDARFVPVYYMGSEDADLEELGYINVGGQKLVWETKQTGAVGRMKVDKALIKILNAIHGQVGVLPHGEELISLLQQCYTEGKTIQQATLELVNALFGSYGLVVLIPDHARLKTAFHDVVKKELEEGFSHRLVADTIDRLKSNYKVQAGGRDINLFYLLDDKRERIEKEAQGDKYDVKALDLSFSKEEILQELQQHPERFSANVILRGAFQETVLPDVAFIGGGGELAYWLELKDVFDAVNVPYPVLVLRNSFLLLSEEQLHKTESLGFTPDELFQSEHELMNRLVGRHSDHQLQLTDEISEAENYYHKLAGLAGKIDATLVPHVKALQEKAISRLQELEKKMLRAEKTKFDTQQRQLQTLRAQVFPGNNLQERVENMALWYAKYGRSWLNLILDQSEGLRQEFTILTVAGNGK</sequence>
<dbReference type="RefSeq" id="WP_245825700.1">
    <property type="nucleotide sequence ID" value="NZ_FUWH01000009.1"/>
</dbReference>
<dbReference type="AlphaFoldDB" id="A0A1T4QPW2"/>
<evidence type="ECO:0000256" key="1">
    <source>
        <dbReference type="ARBA" id="ARBA00022598"/>
    </source>
</evidence>
<feature type="domain" description="Bacillithiol biosynthesis BshC C-terminal coiled-coil" evidence="4">
    <location>
        <begin position="378"/>
        <end position="533"/>
    </location>
</feature>
<dbReference type="InterPro" id="IPR055398">
    <property type="entry name" value="Rossmann-like_BshC"/>
</dbReference>
<feature type="domain" description="Bacillithiol biosynthesis BshC N-terminal Rossmann-like" evidence="3">
    <location>
        <begin position="14"/>
        <end position="376"/>
    </location>
</feature>